<comment type="caution">
    <text evidence="2">The sequence shown here is derived from an EMBL/GenBank/DDBJ whole genome shotgun (WGS) entry which is preliminary data.</text>
</comment>
<accession>A0A9E2BIE3</accession>
<gene>
    <name evidence="2" type="ORF">DDT42_00561</name>
</gene>
<evidence type="ECO:0000313" key="2">
    <source>
        <dbReference type="EMBL" id="MBT9144715.1"/>
    </source>
</evidence>
<proteinExistence type="predicted"/>
<feature type="transmembrane region" description="Helical" evidence="1">
    <location>
        <begin position="6"/>
        <end position="27"/>
    </location>
</feature>
<keyword evidence="1" id="KW-0472">Membrane</keyword>
<evidence type="ECO:0000313" key="3">
    <source>
        <dbReference type="Proteomes" id="UP000811545"/>
    </source>
</evidence>
<keyword evidence="1" id="KW-0812">Transmembrane</keyword>
<dbReference type="EMBL" id="QLTW01000018">
    <property type="protein sequence ID" value="MBT9144715.1"/>
    <property type="molecule type" value="Genomic_DNA"/>
</dbReference>
<dbReference type="AlphaFoldDB" id="A0A9E2BIE3"/>
<feature type="transmembrane region" description="Helical" evidence="1">
    <location>
        <begin position="67"/>
        <end position="87"/>
    </location>
</feature>
<dbReference type="Proteomes" id="UP000811545">
    <property type="component" value="Unassembled WGS sequence"/>
</dbReference>
<organism evidence="2 3">
    <name type="scientific">Psychracetigena formicireducens</name>
    <dbReference type="NCBI Taxonomy" id="2986056"/>
    <lineage>
        <taxon>Bacteria</taxon>
        <taxon>Bacillati</taxon>
        <taxon>Candidatus Lithacetigenota</taxon>
        <taxon>Candidatus Psychracetigena</taxon>
    </lineage>
</organism>
<evidence type="ECO:0000256" key="1">
    <source>
        <dbReference type="SAM" id="Phobius"/>
    </source>
</evidence>
<protein>
    <submittedName>
        <fullName evidence="2">Uncharacterized protein</fullName>
    </submittedName>
</protein>
<name>A0A9E2BIE3_PSYF1</name>
<sequence length="126" mass="14466">MLNPRNIISLFIILVYINNIVNGYNLWQQLITNYSDQNIDQVSRGAYGIKKVNNLKRFILQNTRERILVLGQFLIFSFIVKDLNIYIRKGWLSFLFPTSTFLFLLPSRGPTKPLASSSSTILAALP</sequence>
<reference evidence="2 3" key="1">
    <citation type="journal article" date="2021" name="bioRxiv">
        <title>Unique metabolic strategies in Hadean analogues reveal hints for primordial physiology.</title>
        <authorList>
            <person name="Nobu M.K."/>
            <person name="Nakai R."/>
            <person name="Tamazawa S."/>
            <person name="Mori H."/>
            <person name="Toyoda A."/>
            <person name="Ijiri A."/>
            <person name="Suzuki S."/>
            <person name="Kurokawa K."/>
            <person name="Kamagata Y."/>
            <person name="Tamaki H."/>
        </authorList>
    </citation>
    <scope>NUCLEOTIDE SEQUENCE [LARGE SCALE GENOMIC DNA]</scope>
    <source>
        <strain evidence="2">BS525</strain>
    </source>
</reference>
<keyword evidence="1" id="KW-1133">Transmembrane helix</keyword>